<organism evidence="4 5">
    <name type="scientific">Thermovirga lienii (strain ATCC BAA-1197 / DSM 17291 / Cas60314)</name>
    <dbReference type="NCBI Taxonomy" id="580340"/>
    <lineage>
        <taxon>Bacteria</taxon>
        <taxon>Thermotogati</taxon>
        <taxon>Synergistota</taxon>
        <taxon>Synergistia</taxon>
        <taxon>Synergistales</taxon>
        <taxon>Thermovirgaceae</taxon>
        <taxon>Thermovirga</taxon>
    </lineage>
</organism>
<gene>
    <name evidence="4" type="ordered locus">Tlie_1482</name>
</gene>
<keyword evidence="1" id="KW-0949">S-adenosyl-L-methionine</keyword>
<dbReference type="AlphaFoldDB" id="G7V717"/>
<dbReference type="Proteomes" id="UP000005868">
    <property type="component" value="Chromosome"/>
</dbReference>
<evidence type="ECO:0000259" key="3">
    <source>
        <dbReference type="PROSITE" id="PS51668"/>
    </source>
</evidence>
<dbReference type="PROSITE" id="PS51668">
    <property type="entry name" value="TSAA_2"/>
    <property type="match status" value="1"/>
</dbReference>
<proteinExistence type="inferred from homology"/>
<dbReference type="InterPro" id="IPR036413">
    <property type="entry name" value="YaeB-like_sf"/>
</dbReference>
<dbReference type="InterPro" id="IPR040372">
    <property type="entry name" value="YaeB-like"/>
</dbReference>
<dbReference type="InterPro" id="IPR023370">
    <property type="entry name" value="TrmO-like_N"/>
</dbReference>
<reference evidence="4 5" key="2">
    <citation type="journal article" date="2012" name="Stand. Genomic Sci.">
        <title>Genome sequence of the moderately thermophilic, amino-acid-degrading and sulfur-reducing bacterium Thermovirga lienii type strain (Cas60314(T)).</title>
        <authorList>
            <person name="Goker M."/>
            <person name="Saunders E."/>
            <person name="Lapidus A."/>
            <person name="Nolan M."/>
            <person name="Lucas S."/>
            <person name="Hammon N."/>
            <person name="Deshpande S."/>
            <person name="Cheng J.F."/>
            <person name="Han C."/>
            <person name="Tapia R."/>
            <person name="Goodwin L.A."/>
            <person name="Pitluck S."/>
            <person name="Liolios K."/>
            <person name="Mavromatis K."/>
            <person name="Pagani I."/>
            <person name="Ivanova N."/>
            <person name="Mikhailova N."/>
            <person name="Pati A."/>
            <person name="Chen A."/>
            <person name="Palaniappan K."/>
            <person name="Land M."/>
            <person name="Chang Y.J."/>
            <person name="Jeffries C.D."/>
            <person name="Brambilla E.M."/>
            <person name="Rohde M."/>
            <person name="Spring S."/>
            <person name="Detter J.C."/>
            <person name="Woyke T."/>
            <person name="Bristow J."/>
            <person name="Eisen J.A."/>
            <person name="Markowitz V."/>
            <person name="Hugenholtz P."/>
            <person name="Kyrpides N.C."/>
            <person name="Klenk H.P."/>
        </authorList>
    </citation>
    <scope>NUCLEOTIDE SEQUENCE [LARGE SCALE GENOMIC DNA]</scope>
    <source>
        <strain evidence="5">ATCC BAA-1197 / DSM 17291 / Cas60314</strain>
    </source>
</reference>
<feature type="domain" description="TsaA-like" evidence="3">
    <location>
        <begin position="12"/>
        <end position="144"/>
    </location>
</feature>
<dbReference type="PANTHER" id="PTHR12818:SF0">
    <property type="entry name" value="TRNA (ADENINE(37)-N6)-METHYLTRANSFERASE"/>
    <property type="match status" value="1"/>
</dbReference>
<evidence type="ECO:0000256" key="1">
    <source>
        <dbReference type="ARBA" id="ARBA00022691"/>
    </source>
</evidence>
<dbReference type="PROSITE" id="PS01318">
    <property type="entry name" value="TSAA_1"/>
    <property type="match status" value="1"/>
</dbReference>
<dbReference type="InterPro" id="IPR036414">
    <property type="entry name" value="YaeB_N_sf"/>
</dbReference>
<dbReference type="Pfam" id="PF01980">
    <property type="entry name" value="TrmO_N"/>
    <property type="match status" value="1"/>
</dbReference>
<evidence type="ECO:0000313" key="4">
    <source>
        <dbReference type="EMBL" id="AER67206.1"/>
    </source>
</evidence>
<name>G7V717_THELD</name>
<evidence type="ECO:0000313" key="5">
    <source>
        <dbReference type="Proteomes" id="UP000005868"/>
    </source>
</evidence>
<dbReference type="CDD" id="cd09281">
    <property type="entry name" value="UPF0066"/>
    <property type="match status" value="1"/>
</dbReference>
<reference evidence="5" key="1">
    <citation type="submission" date="2011-10" db="EMBL/GenBank/DDBJ databases">
        <title>The complete genome of chromosome of Thermovirga lienii DSM 17291.</title>
        <authorList>
            <consortium name="US DOE Joint Genome Institute (JGI-PGF)"/>
            <person name="Lucas S."/>
            <person name="Copeland A."/>
            <person name="Lapidus A."/>
            <person name="Glavina del Rio T."/>
            <person name="Dalin E."/>
            <person name="Tice H."/>
            <person name="Bruce D."/>
            <person name="Goodwin L."/>
            <person name="Pitluck S."/>
            <person name="Peters L."/>
            <person name="Mikhailova N."/>
            <person name="Saunders E."/>
            <person name="Kyrpides N."/>
            <person name="Mavromatis K."/>
            <person name="Ivanova N."/>
            <person name="Last F.I."/>
            <person name="Brettin T."/>
            <person name="Detter J.C."/>
            <person name="Han C."/>
            <person name="Larimer F."/>
            <person name="Land M."/>
            <person name="Hauser L."/>
            <person name="Markowitz V."/>
            <person name="Cheng J.-F."/>
            <person name="Hugenholtz P."/>
            <person name="Woyke T."/>
            <person name="Wu D."/>
            <person name="Spring S."/>
            <person name="Schroeder M."/>
            <person name="Brambilla E.-M."/>
            <person name="Klenk H.-P."/>
            <person name="Eisen J.A."/>
        </authorList>
    </citation>
    <scope>NUCLEOTIDE SEQUENCE [LARGE SCALE GENOMIC DNA]</scope>
    <source>
        <strain evidence="5">ATCC BAA-1197 / DSM 17291 / Cas60314</strain>
    </source>
</reference>
<dbReference type="NCBIfam" id="TIGR00104">
    <property type="entry name" value="tRNA_TsaA"/>
    <property type="match status" value="1"/>
</dbReference>
<dbReference type="Gene3D" id="2.40.30.70">
    <property type="entry name" value="YaeB-like"/>
    <property type="match status" value="1"/>
</dbReference>
<keyword evidence="5" id="KW-1185">Reference proteome</keyword>
<dbReference type="eggNOG" id="COG1720">
    <property type="taxonomic scope" value="Bacteria"/>
</dbReference>
<dbReference type="KEGG" id="tli:Tlie_1482"/>
<evidence type="ECO:0000256" key="2">
    <source>
        <dbReference type="ARBA" id="ARBA00033753"/>
    </source>
</evidence>
<dbReference type="SUPFAM" id="SSF118196">
    <property type="entry name" value="YaeB-like"/>
    <property type="match status" value="1"/>
</dbReference>
<protein>
    <submittedName>
        <fullName evidence="4">Uncharacterized protein family UPF0066</fullName>
    </submittedName>
</protein>
<comment type="similarity">
    <text evidence="2">Belongs to the tRNA methyltransferase O family.</text>
</comment>
<dbReference type="InterPro" id="IPR023368">
    <property type="entry name" value="UPF0066_cons_site"/>
</dbReference>
<accession>G7V717</accession>
<dbReference type="EMBL" id="CP003096">
    <property type="protein sequence ID" value="AER67206.1"/>
    <property type="molecule type" value="Genomic_DNA"/>
</dbReference>
<sequence>MKEEYVAMDFKLVPIGEVCSPFKSCSDVPRQAEDWLPPVKIKIYEEYLRGLYRLKTGQVLYILSWLHLADRKMLEVHPRGDRSVPLHGVFATRSPHRPNPIGLHVVTLKELKEDGIIVHPLEAIDKTPILDIKPYKLHWPRGDEKRA</sequence>
<dbReference type="STRING" id="580340.Tlie_1482"/>
<dbReference type="PANTHER" id="PTHR12818">
    <property type="entry name" value="TRNA (ADENINE(37)-N6)-METHYLTRANSFERASE"/>
    <property type="match status" value="1"/>
</dbReference>
<dbReference type="HOGENOM" id="CLU_013458_2_0_0"/>